<dbReference type="EMBL" id="JADIKJ010000015">
    <property type="protein sequence ID" value="MFK2901551.1"/>
    <property type="molecule type" value="Genomic_DNA"/>
</dbReference>
<keyword evidence="1" id="KW-0805">Transcription regulation</keyword>
<accession>A0ABW8JMW3</accession>
<feature type="domain" description="HTH araC/xylS-type" evidence="4">
    <location>
        <begin position="289"/>
        <end position="387"/>
    </location>
</feature>
<dbReference type="Proteomes" id="UP001620461">
    <property type="component" value="Unassembled WGS sequence"/>
</dbReference>
<evidence type="ECO:0000313" key="5">
    <source>
        <dbReference type="EMBL" id="MFK2901551.1"/>
    </source>
</evidence>
<name>A0ABW8JMW3_9GAMM</name>
<dbReference type="InterPro" id="IPR018062">
    <property type="entry name" value="HTH_AraC-typ_CS"/>
</dbReference>
<comment type="caution">
    <text evidence="5">The sequence shown here is derived from an EMBL/GenBank/DDBJ whole genome shotgun (WGS) entry which is preliminary data.</text>
</comment>
<proteinExistence type="predicted"/>
<dbReference type="PANTHER" id="PTHR47504:SF5">
    <property type="entry name" value="RIGHT ORIGIN-BINDING PROTEIN"/>
    <property type="match status" value="1"/>
</dbReference>
<dbReference type="PROSITE" id="PS01124">
    <property type="entry name" value="HTH_ARAC_FAMILY_2"/>
    <property type="match status" value="1"/>
</dbReference>
<dbReference type="SUPFAM" id="SSF46689">
    <property type="entry name" value="Homeodomain-like"/>
    <property type="match status" value="1"/>
</dbReference>
<dbReference type="InterPro" id="IPR009057">
    <property type="entry name" value="Homeodomain-like_sf"/>
</dbReference>
<dbReference type="Pfam" id="PF14525">
    <property type="entry name" value="AraC_binding_2"/>
    <property type="match status" value="1"/>
</dbReference>
<dbReference type="InterPro" id="IPR035418">
    <property type="entry name" value="AraC-bd_2"/>
</dbReference>
<protein>
    <submittedName>
        <fullName evidence="5">AraC family transcriptional regulator</fullName>
    </submittedName>
</protein>
<dbReference type="InterPro" id="IPR050959">
    <property type="entry name" value="MarA-like"/>
</dbReference>
<evidence type="ECO:0000259" key="4">
    <source>
        <dbReference type="PROSITE" id="PS01124"/>
    </source>
</evidence>
<evidence type="ECO:0000256" key="1">
    <source>
        <dbReference type="ARBA" id="ARBA00023015"/>
    </source>
</evidence>
<dbReference type="RefSeq" id="WP_404548335.1">
    <property type="nucleotide sequence ID" value="NZ_JADIKJ010000015.1"/>
</dbReference>
<evidence type="ECO:0000256" key="2">
    <source>
        <dbReference type="ARBA" id="ARBA00023125"/>
    </source>
</evidence>
<sequence>MQCAEFPDQSTALFTSRRRFVSTHTTGCVTRFARHAGIYPASTRCRRHCTSDRVLTGACMKLARFMPDRWLPIREARMETAKQRLPDTVFATSMLEPGMRTTAYRRWLRPIAQLEASNDEPVSASVVSYRLGEITLAQSTSNAAHYVRDESTLLKGRFKDCVLLRLLVSGHGRGRFGNTTADLKEGDIYLTDLAQESELWLSGDCIHINVMMRRTDAGDLPVHGRILHAEWLPCRMLREHLLNFVEILRHCNATSVREMVKATMELLRFCLRTNDVRGNESGYFDEARESIMVYIDQHLSEGNLGALRLQQVFGISRAQLYRQFAELGGVQHYIRNRRLQAVLRELCDTPQCSITDIIERYGFSSERQFQRAFRARFGTTASQVRAEWKSKASAEQPDIIE</sequence>
<reference evidence="5 6" key="1">
    <citation type="submission" date="2020-10" db="EMBL/GenBank/DDBJ databases">
        <title>Phylogeny of dyella-like bacteria.</title>
        <authorList>
            <person name="Fu J."/>
        </authorList>
    </citation>
    <scope>NUCLEOTIDE SEQUENCE [LARGE SCALE GENOMIC DNA]</scope>
    <source>
        <strain evidence="5 6">JP1</strain>
    </source>
</reference>
<dbReference type="SMART" id="SM00342">
    <property type="entry name" value="HTH_ARAC"/>
    <property type="match status" value="1"/>
</dbReference>
<keyword evidence="3" id="KW-0804">Transcription</keyword>
<keyword evidence="6" id="KW-1185">Reference proteome</keyword>
<evidence type="ECO:0000313" key="6">
    <source>
        <dbReference type="Proteomes" id="UP001620461"/>
    </source>
</evidence>
<dbReference type="Gene3D" id="1.10.10.60">
    <property type="entry name" value="Homeodomain-like"/>
    <property type="match status" value="1"/>
</dbReference>
<dbReference type="Pfam" id="PF12833">
    <property type="entry name" value="HTH_18"/>
    <property type="match status" value="1"/>
</dbReference>
<dbReference type="PROSITE" id="PS00041">
    <property type="entry name" value="HTH_ARAC_FAMILY_1"/>
    <property type="match status" value="1"/>
</dbReference>
<dbReference type="InterPro" id="IPR018060">
    <property type="entry name" value="HTH_AraC"/>
</dbReference>
<keyword evidence="2" id="KW-0238">DNA-binding</keyword>
<gene>
    <name evidence="5" type="ORF">ISP15_14510</name>
</gene>
<evidence type="ECO:0000256" key="3">
    <source>
        <dbReference type="ARBA" id="ARBA00023163"/>
    </source>
</evidence>
<organism evidence="5 6">
    <name type="scientific">Dyella jejuensis</name>
    <dbReference type="NCBI Taxonomy" id="1432009"/>
    <lineage>
        <taxon>Bacteria</taxon>
        <taxon>Pseudomonadati</taxon>
        <taxon>Pseudomonadota</taxon>
        <taxon>Gammaproteobacteria</taxon>
        <taxon>Lysobacterales</taxon>
        <taxon>Rhodanobacteraceae</taxon>
        <taxon>Dyella</taxon>
    </lineage>
</organism>
<dbReference type="PANTHER" id="PTHR47504">
    <property type="entry name" value="RIGHT ORIGIN-BINDING PROTEIN"/>
    <property type="match status" value="1"/>
</dbReference>